<keyword evidence="3" id="KW-1003">Cell membrane</keyword>
<organism evidence="14 15">
    <name type="scientific">Billgrantia pellis</name>
    <dbReference type="NCBI Taxonomy" id="2606936"/>
    <lineage>
        <taxon>Bacteria</taxon>
        <taxon>Pseudomonadati</taxon>
        <taxon>Pseudomonadota</taxon>
        <taxon>Gammaproteobacteria</taxon>
        <taxon>Oceanospirillales</taxon>
        <taxon>Halomonadaceae</taxon>
        <taxon>Billgrantia</taxon>
    </lineage>
</organism>
<evidence type="ECO:0000259" key="13">
    <source>
        <dbReference type="Pfam" id="PF12019"/>
    </source>
</evidence>
<dbReference type="PROSITE" id="PS00409">
    <property type="entry name" value="PROKAR_NTER_METHYL"/>
    <property type="match status" value="1"/>
</dbReference>
<accession>A0A7V7KIZ2</accession>
<dbReference type="InterPro" id="IPR045584">
    <property type="entry name" value="Pilin-like"/>
</dbReference>
<evidence type="ECO:0000256" key="2">
    <source>
        <dbReference type="ARBA" id="ARBA00021549"/>
    </source>
</evidence>
<keyword evidence="5" id="KW-0997">Cell inner membrane</keyword>
<dbReference type="GO" id="GO:0015628">
    <property type="term" value="P:protein secretion by the type II secretion system"/>
    <property type="evidence" value="ECO:0007669"/>
    <property type="project" value="InterPro"/>
</dbReference>
<dbReference type="GO" id="GO:0005886">
    <property type="term" value="C:plasma membrane"/>
    <property type="evidence" value="ECO:0007669"/>
    <property type="project" value="UniProtKB-SubCell"/>
</dbReference>
<feature type="compositionally biased region" description="Polar residues" evidence="11">
    <location>
        <begin position="125"/>
        <end position="144"/>
    </location>
</feature>
<keyword evidence="15" id="KW-1185">Reference proteome</keyword>
<evidence type="ECO:0000256" key="8">
    <source>
        <dbReference type="ARBA" id="ARBA00023136"/>
    </source>
</evidence>
<dbReference type="Gene3D" id="3.30.700.10">
    <property type="entry name" value="Glycoprotein, Type 4 Pilin"/>
    <property type="match status" value="1"/>
</dbReference>
<name>A0A7V7KIZ2_9GAMM</name>
<evidence type="ECO:0000256" key="4">
    <source>
        <dbReference type="ARBA" id="ARBA00022481"/>
    </source>
</evidence>
<sequence>MRTRGFTLVELLITIAVLAIVAMIAVPGFQTLLAGNRLAADYNEVLTGLNLARSEAIKRREDVAFRVTQASPWIYRITLADGTDIAIRQARDAQVTLTATSITFNALGRRVSCSSGCSVTVHHSGGNSRDMQVSTTGRVAKPTS</sequence>
<evidence type="ECO:0000256" key="3">
    <source>
        <dbReference type="ARBA" id="ARBA00022475"/>
    </source>
</evidence>
<dbReference type="InterPro" id="IPR012902">
    <property type="entry name" value="N_methyl_site"/>
</dbReference>
<dbReference type="AlphaFoldDB" id="A0A7V7KIZ2"/>
<comment type="subcellular location">
    <subcellularLocation>
        <location evidence="1">Cell inner membrane</location>
        <topology evidence="1">Single-pass membrane protein</topology>
    </subcellularLocation>
</comment>
<comment type="similarity">
    <text evidence="9">Belongs to the GSP H family.</text>
</comment>
<reference evidence="14 15" key="1">
    <citation type="submission" date="2019-08" db="EMBL/GenBank/DDBJ databases">
        <title>Bioinformatics analysis of the strain L3 and L5.</title>
        <authorList>
            <person name="Li X."/>
        </authorList>
    </citation>
    <scope>NUCLEOTIDE SEQUENCE [LARGE SCALE GENOMIC DNA]</scope>
    <source>
        <strain evidence="14 15">L5</strain>
    </source>
</reference>
<evidence type="ECO:0000256" key="6">
    <source>
        <dbReference type="ARBA" id="ARBA00022692"/>
    </source>
</evidence>
<dbReference type="RefSeq" id="WP_149328128.1">
    <property type="nucleotide sequence ID" value="NZ_VTPY01000003.1"/>
</dbReference>
<dbReference type="Pfam" id="PF07963">
    <property type="entry name" value="N_methyl"/>
    <property type="match status" value="1"/>
</dbReference>
<dbReference type="InterPro" id="IPR022346">
    <property type="entry name" value="T2SS_GspH"/>
</dbReference>
<dbReference type="GO" id="GO:0015627">
    <property type="term" value="C:type II protein secretion system complex"/>
    <property type="evidence" value="ECO:0007669"/>
    <property type="project" value="InterPro"/>
</dbReference>
<keyword evidence="8 12" id="KW-0472">Membrane</keyword>
<protein>
    <recommendedName>
        <fullName evidence="2">Type II secretion system protein H</fullName>
    </recommendedName>
    <alternativeName>
        <fullName evidence="10">General secretion pathway protein H</fullName>
    </alternativeName>
</protein>
<keyword evidence="4" id="KW-0488">Methylation</keyword>
<dbReference type="SUPFAM" id="SSF54523">
    <property type="entry name" value="Pili subunits"/>
    <property type="match status" value="1"/>
</dbReference>
<evidence type="ECO:0000256" key="11">
    <source>
        <dbReference type="SAM" id="MobiDB-lite"/>
    </source>
</evidence>
<evidence type="ECO:0000256" key="1">
    <source>
        <dbReference type="ARBA" id="ARBA00004377"/>
    </source>
</evidence>
<evidence type="ECO:0000256" key="7">
    <source>
        <dbReference type="ARBA" id="ARBA00022989"/>
    </source>
</evidence>
<feature type="domain" description="General secretion pathway GspH" evidence="13">
    <location>
        <begin position="43"/>
        <end position="137"/>
    </location>
</feature>
<keyword evidence="7 12" id="KW-1133">Transmembrane helix</keyword>
<evidence type="ECO:0000256" key="12">
    <source>
        <dbReference type="SAM" id="Phobius"/>
    </source>
</evidence>
<dbReference type="Pfam" id="PF12019">
    <property type="entry name" value="GspH"/>
    <property type="match status" value="1"/>
</dbReference>
<evidence type="ECO:0000256" key="5">
    <source>
        <dbReference type="ARBA" id="ARBA00022519"/>
    </source>
</evidence>
<dbReference type="NCBIfam" id="TIGR02532">
    <property type="entry name" value="IV_pilin_GFxxxE"/>
    <property type="match status" value="1"/>
</dbReference>
<evidence type="ECO:0000313" key="14">
    <source>
        <dbReference type="EMBL" id="KAA0013175.1"/>
    </source>
</evidence>
<proteinExistence type="inferred from homology"/>
<feature type="region of interest" description="Disordered" evidence="11">
    <location>
        <begin position="124"/>
        <end position="144"/>
    </location>
</feature>
<comment type="caution">
    <text evidence="14">The sequence shown here is derived from an EMBL/GenBank/DDBJ whole genome shotgun (WGS) entry which is preliminary data.</text>
</comment>
<evidence type="ECO:0000256" key="10">
    <source>
        <dbReference type="ARBA" id="ARBA00030775"/>
    </source>
</evidence>
<keyword evidence="6 12" id="KW-0812">Transmembrane</keyword>
<evidence type="ECO:0000313" key="15">
    <source>
        <dbReference type="Proteomes" id="UP000486760"/>
    </source>
</evidence>
<feature type="transmembrane region" description="Helical" evidence="12">
    <location>
        <begin position="7"/>
        <end position="29"/>
    </location>
</feature>
<evidence type="ECO:0000256" key="9">
    <source>
        <dbReference type="ARBA" id="ARBA00025772"/>
    </source>
</evidence>
<dbReference type="Proteomes" id="UP000486760">
    <property type="component" value="Unassembled WGS sequence"/>
</dbReference>
<gene>
    <name evidence="14" type="ORF">F0A17_09755</name>
</gene>
<dbReference type="EMBL" id="VTPY01000003">
    <property type="protein sequence ID" value="KAA0013175.1"/>
    <property type="molecule type" value="Genomic_DNA"/>
</dbReference>